<dbReference type="GO" id="GO:0016020">
    <property type="term" value="C:membrane"/>
    <property type="evidence" value="ECO:0007669"/>
    <property type="project" value="InterPro"/>
</dbReference>
<protein>
    <recommendedName>
        <fullName evidence="6">CDP-alcohol phosphatidyltransferase</fullName>
    </recommendedName>
</protein>
<evidence type="ECO:0000256" key="3">
    <source>
        <dbReference type="SAM" id="Phobius"/>
    </source>
</evidence>
<feature type="transmembrane region" description="Helical" evidence="3">
    <location>
        <begin position="196"/>
        <end position="214"/>
    </location>
</feature>
<dbReference type="GO" id="GO:0008654">
    <property type="term" value="P:phospholipid biosynthetic process"/>
    <property type="evidence" value="ECO:0007669"/>
    <property type="project" value="InterPro"/>
</dbReference>
<evidence type="ECO:0000313" key="4">
    <source>
        <dbReference type="EMBL" id="QOL80021.1"/>
    </source>
</evidence>
<dbReference type="Pfam" id="PF01066">
    <property type="entry name" value="CDP-OH_P_transf"/>
    <property type="match status" value="1"/>
</dbReference>
<name>A0A7L9WHZ6_9RHOB</name>
<dbReference type="Proteomes" id="UP000594118">
    <property type="component" value="Chromosome"/>
</dbReference>
<organism evidence="4 5">
    <name type="scientific">Pseudooceanicola spongiae</name>
    <dbReference type="NCBI Taxonomy" id="2613965"/>
    <lineage>
        <taxon>Bacteria</taxon>
        <taxon>Pseudomonadati</taxon>
        <taxon>Pseudomonadota</taxon>
        <taxon>Alphaproteobacteria</taxon>
        <taxon>Rhodobacterales</taxon>
        <taxon>Paracoccaceae</taxon>
        <taxon>Pseudooceanicola</taxon>
    </lineage>
</organism>
<keyword evidence="3" id="KW-0812">Transmembrane</keyword>
<dbReference type="PROSITE" id="PS00379">
    <property type="entry name" value="CDP_ALCOHOL_P_TRANSF"/>
    <property type="match status" value="1"/>
</dbReference>
<dbReference type="Gene3D" id="1.20.120.1760">
    <property type="match status" value="1"/>
</dbReference>
<feature type="transmembrane region" description="Helical" evidence="3">
    <location>
        <begin position="46"/>
        <end position="64"/>
    </location>
</feature>
<feature type="transmembrane region" description="Helical" evidence="3">
    <location>
        <begin position="76"/>
        <end position="94"/>
    </location>
</feature>
<feature type="transmembrane region" description="Helical" evidence="3">
    <location>
        <begin position="100"/>
        <end position="117"/>
    </location>
</feature>
<sequence length="244" mass="26145">MSHAPQSVPATHPSGLRPIAKHVLLSAALTVVVLAVSWVLAGRIFWLPVLGFVLGSGAVAVLLWRHWSGSHLGAANALTLMRLALAALMLLPIARPDLTQGATGWAIFALALMTLALDGLDGPLARRSGLAGPWGARFDMEVDAVFGLLLALVVWRSGAAGVWVLLLGGMRYLFVLASFALPWLAQPLPQRFRRKLVCVLQIGALVVMLAPLVTPPLSQWIALVALGLLTWSFALDVIWLARRK</sequence>
<dbReference type="InterPro" id="IPR048254">
    <property type="entry name" value="CDP_ALCOHOL_P_TRANSF_CS"/>
</dbReference>
<gene>
    <name evidence="4" type="ORF">F3W81_03785</name>
</gene>
<keyword evidence="5" id="KW-1185">Reference proteome</keyword>
<dbReference type="RefSeq" id="WP_193082336.1">
    <property type="nucleotide sequence ID" value="NZ_CP045201.1"/>
</dbReference>
<keyword evidence="3" id="KW-1133">Transmembrane helix</keyword>
<reference evidence="4 5" key="1">
    <citation type="submission" date="2019-10" db="EMBL/GenBank/DDBJ databases">
        <title>Pseudopuniceibacterium sp. HQ09 islated from Antarctica.</title>
        <authorList>
            <person name="Liao L."/>
            <person name="Su S."/>
            <person name="Chen B."/>
            <person name="Yu Y."/>
        </authorList>
    </citation>
    <scope>NUCLEOTIDE SEQUENCE [LARGE SCALE GENOMIC DNA]</scope>
    <source>
        <strain evidence="4 5">HQ09</strain>
    </source>
</reference>
<dbReference type="EMBL" id="CP045201">
    <property type="protein sequence ID" value="QOL80021.1"/>
    <property type="molecule type" value="Genomic_DNA"/>
</dbReference>
<accession>A0A7L9WHZ6</accession>
<feature type="transmembrane region" description="Helical" evidence="3">
    <location>
        <begin position="161"/>
        <end position="184"/>
    </location>
</feature>
<dbReference type="InterPro" id="IPR000462">
    <property type="entry name" value="CDP-OH_P_trans"/>
</dbReference>
<proteinExistence type="inferred from homology"/>
<dbReference type="AlphaFoldDB" id="A0A7L9WHZ6"/>
<evidence type="ECO:0008006" key="6">
    <source>
        <dbReference type="Google" id="ProtNLM"/>
    </source>
</evidence>
<dbReference type="KEGG" id="pshq:F3W81_03785"/>
<evidence type="ECO:0000256" key="2">
    <source>
        <dbReference type="RuleBase" id="RU003750"/>
    </source>
</evidence>
<feature type="transmembrane region" description="Helical" evidence="3">
    <location>
        <begin position="220"/>
        <end position="241"/>
    </location>
</feature>
<dbReference type="InterPro" id="IPR043130">
    <property type="entry name" value="CDP-OH_PTrfase_TM_dom"/>
</dbReference>
<keyword evidence="3" id="KW-0472">Membrane</keyword>
<feature type="transmembrane region" description="Helical" evidence="3">
    <location>
        <begin position="23"/>
        <end position="40"/>
    </location>
</feature>
<dbReference type="GO" id="GO:0016780">
    <property type="term" value="F:phosphotransferase activity, for other substituted phosphate groups"/>
    <property type="evidence" value="ECO:0007669"/>
    <property type="project" value="InterPro"/>
</dbReference>
<keyword evidence="1 2" id="KW-0808">Transferase</keyword>
<evidence type="ECO:0000313" key="5">
    <source>
        <dbReference type="Proteomes" id="UP000594118"/>
    </source>
</evidence>
<comment type="similarity">
    <text evidence="2">Belongs to the CDP-alcohol phosphatidyltransferase class-I family.</text>
</comment>
<evidence type="ECO:0000256" key="1">
    <source>
        <dbReference type="ARBA" id="ARBA00022679"/>
    </source>
</evidence>